<keyword evidence="2" id="KW-1185">Reference proteome</keyword>
<gene>
    <name evidence="1" type="ORF">NDN08_000337</name>
</gene>
<comment type="caution">
    <text evidence="1">The sequence shown here is derived from an EMBL/GenBank/DDBJ whole genome shotgun (WGS) entry which is preliminary data.</text>
</comment>
<dbReference type="AlphaFoldDB" id="A0AAV8UP52"/>
<dbReference type="Proteomes" id="UP001157974">
    <property type="component" value="Unassembled WGS sequence"/>
</dbReference>
<dbReference type="Gene3D" id="3.40.50.300">
    <property type="entry name" value="P-loop containing nucleotide triphosphate hydrolases"/>
    <property type="match status" value="1"/>
</dbReference>
<dbReference type="EMBL" id="JAMWBK010000006">
    <property type="protein sequence ID" value="KAJ8903804.1"/>
    <property type="molecule type" value="Genomic_DNA"/>
</dbReference>
<accession>A0AAV8UP52</accession>
<proteinExistence type="predicted"/>
<evidence type="ECO:0000313" key="1">
    <source>
        <dbReference type="EMBL" id="KAJ8903804.1"/>
    </source>
</evidence>
<protein>
    <submittedName>
        <fullName evidence="1">Uncharacterized protein</fullName>
    </submittedName>
</protein>
<evidence type="ECO:0000313" key="2">
    <source>
        <dbReference type="Proteomes" id="UP001157974"/>
    </source>
</evidence>
<dbReference type="SUPFAM" id="SSF52540">
    <property type="entry name" value="P-loop containing nucleoside triphosphate hydrolases"/>
    <property type="match status" value="1"/>
</dbReference>
<reference evidence="1 2" key="1">
    <citation type="journal article" date="2023" name="Nat. Commun.">
        <title>Origin of minicircular mitochondrial genomes in red algae.</title>
        <authorList>
            <person name="Lee Y."/>
            <person name="Cho C.H."/>
            <person name="Lee Y.M."/>
            <person name="Park S.I."/>
            <person name="Yang J.H."/>
            <person name="West J.A."/>
            <person name="Bhattacharya D."/>
            <person name="Yoon H.S."/>
        </authorList>
    </citation>
    <scope>NUCLEOTIDE SEQUENCE [LARGE SCALE GENOMIC DNA]</scope>
    <source>
        <strain evidence="1 2">CCMP1338</strain>
        <tissue evidence="1">Whole cell</tissue>
    </source>
</reference>
<name>A0AAV8UP52_9RHOD</name>
<dbReference type="InterPro" id="IPR027417">
    <property type="entry name" value="P-loop_NTPase"/>
</dbReference>
<sequence length="261" mass="29437">MDGGVVCFLGVGIGRVGVDSARSRRRCRVLASGAPNRRAFKKQLEDGSTRLCFVGMSNCGKSFRSNQLRESRGFNMISVDEEIEEAILPELEALGYKGIEGMAQWMGFPYEDRFKKNEKKYLEIEERITASVDPEEGKNFVLDTTGSVIYMPRPVLQSLRDKFLVVHFLASDDMVSEMIENYFKTPKPVSWGDSYNQMDGEDGDKALRRCYPELLATRRKQYAQLAHVSIPAETSLSYDISCDDLLEITADLLSPCYKSGF</sequence>
<organism evidence="1 2">
    <name type="scientific">Rhodosorus marinus</name>
    <dbReference type="NCBI Taxonomy" id="101924"/>
    <lineage>
        <taxon>Eukaryota</taxon>
        <taxon>Rhodophyta</taxon>
        <taxon>Stylonematophyceae</taxon>
        <taxon>Stylonematales</taxon>
        <taxon>Stylonemataceae</taxon>
        <taxon>Rhodosorus</taxon>
    </lineage>
</organism>